<keyword evidence="3" id="KW-1185">Reference proteome</keyword>
<organism evidence="2 3">
    <name type="scientific">Mangrovivirga cuniculi</name>
    <dbReference type="NCBI Taxonomy" id="2715131"/>
    <lineage>
        <taxon>Bacteria</taxon>
        <taxon>Pseudomonadati</taxon>
        <taxon>Bacteroidota</taxon>
        <taxon>Cytophagia</taxon>
        <taxon>Cytophagales</taxon>
        <taxon>Mangrovivirgaceae</taxon>
        <taxon>Mangrovivirga</taxon>
    </lineage>
</organism>
<dbReference type="Pfam" id="PF12705">
    <property type="entry name" value="PDDEXK_1"/>
    <property type="match status" value="1"/>
</dbReference>
<dbReference type="KEGG" id="fpf:DCC35_08425"/>
<dbReference type="OrthoDB" id="9762792at2"/>
<evidence type="ECO:0000313" key="2">
    <source>
        <dbReference type="EMBL" id="QCK14764.1"/>
    </source>
</evidence>
<accession>A0A4D7K1M2</accession>
<evidence type="ECO:0000313" key="3">
    <source>
        <dbReference type="Proteomes" id="UP000298616"/>
    </source>
</evidence>
<dbReference type="Proteomes" id="UP000298616">
    <property type="component" value="Chromosome"/>
</dbReference>
<dbReference type="SUPFAM" id="SSF52540">
    <property type="entry name" value="P-loop containing nucleoside triphosphate hydrolases"/>
    <property type="match status" value="1"/>
</dbReference>
<dbReference type="InterPro" id="IPR027417">
    <property type="entry name" value="P-loop_NTPase"/>
</dbReference>
<gene>
    <name evidence="2" type="ORF">DCC35_08425</name>
</gene>
<dbReference type="InterPro" id="IPR038726">
    <property type="entry name" value="PDDEXK_AddAB-type"/>
</dbReference>
<dbReference type="RefSeq" id="WP_137090351.1">
    <property type="nucleotide sequence ID" value="NZ_CP028923.1"/>
</dbReference>
<feature type="domain" description="PD-(D/E)XK endonuclease-like" evidence="1">
    <location>
        <begin position="655"/>
        <end position="925"/>
    </location>
</feature>
<proteinExistence type="predicted"/>
<name>A0A4D7K1M2_9BACT</name>
<sequence>MITFLESTARELIDLTGNDFRDVTIVFPGKRAGVFFQRALGKLNDKPIIAPQIYSIEEFFNSFTNRSVISPLQALIFLHKSWVKKIGDESFDDFFYWGELLLKDFEDIDKYLVPVDDLFKSVEYQKEVESGLNYLDEEQVKILRKFWKSFEGRDEAYLEKFRELWEKLPSVYMDFKNTIQENEISTSGLIQREVGEKVINGEFSSEMDNVYFVGFNALTAAEEKLITWFRSNKKCKLFWDTDAFLLNDKKQEGGRFHREYFNSQILGQDFPKELPNEILDPAKKIVVTELPGSHSQLTQMSVDIGRTLFEGGYQRENTAVILPDETLLFPALYQLPDSVDKINVTMGVGVNQSDIYGLFEDVISLYKENSPGSEGYFYRAILSIVGHALWKHSEEATEFSKQILNEGKLYFQINEIPENIPYLRSVLELKNEPKALNDLFIDISNAWIQSKDIEDHEKEMAFRMRNALTILEPEFEKSLKSINITVYSRLLRKLVKSEKAAFEGEPVEGLQIMGMLETRGLDFEAIFIPSMNEEIFPSAPNLHSFIPYNLRRAFNMPTFEHLHAIYAYYFYRLLKKAKEVYLYSNKSTIGSIPAEISRFIRQMDLETDLNIDFRQVDLASDVYPSREGELDKSLGIQEMLYRFTEESGSDEKYALSPSAIKEYLVNPELFYTRYVLKVQDENLKKEDIAPNIHGLLFHRVAELIYEDFIGNEVTVEIIDDILKNERFIEETLDKAFEEQFTGLKDYKGEHLIFRNAIRDHLRKLLSNDKEYAPFKIIGLEENVRTTIPVEVKGTIYNVRIKGNIDRIDLKDGVYRILDYKTGKDQPDFESIDALFDREKEGKFGAALQVLIYGWLFSRSNHVDQEMLRAGVIKVNELFKNEDPLIKMGKGRGKSVFSFLPPDMDHFEDQMVKLISEMLNPDIPFHEPTVER</sequence>
<reference evidence="2 3" key="1">
    <citation type="submission" date="2018-04" db="EMBL/GenBank/DDBJ databases">
        <title>Complete genome uncultured novel isolate.</title>
        <authorList>
            <person name="Merlino G."/>
        </authorList>
    </citation>
    <scope>NUCLEOTIDE SEQUENCE [LARGE SCALE GENOMIC DNA]</scope>
    <source>
        <strain evidence="3">R1DC9</strain>
    </source>
</reference>
<dbReference type="EMBL" id="CP028923">
    <property type="protein sequence ID" value="QCK14764.1"/>
    <property type="molecule type" value="Genomic_DNA"/>
</dbReference>
<evidence type="ECO:0000259" key="1">
    <source>
        <dbReference type="Pfam" id="PF12705"/>
    </source>
</evidence>
<dbReference type="InterPro" id="IPR011335">
    <property type="entry name" value="Restrct_endonuc-II-like"/>
</dbReference>
<dbReference type="AlphaFoldDB" id="A0A4D7K1M2"/>
<dbReference type="Gene3D" id="3.90.320.10">
    <property type="match status" value="1"/>
</dbReference>
<protein>
    <recommendedName>
        <fullName evidence="1">PD-(D/E)XK endonuclease-like domain-containing protein</fullName>
    </recommendedName>
</protein>
<dbReference type="InterPro" id="IPR011604">
    <property type="entry name" value="PDDEXK-like_dom_sf"/>
</dbReference>
<dbReference type="SUPFAM" id="SSF52980">
    <property type="entry name" value="Restriction endonuclease-like"/>
    <property type="match status" value="1"/>
</dbReference>